<dbReference type="EMBL" id="RHHQ01000007">
    <property type="protein sequence ID" value="RNB90729.1"/>
    <property type="molecule type" value="Genomic_DNA"/>
</dbReference>
<name>A0A3M8DTA1_9BACL</name>
<reference evidence="1 2" key="1">
    <citation type="submission" date="2018-10" db="EMBL/GenBank/DDBJ databases">
        <title>Phylogenomics of Brevibacillus.</title>
        <authorList>
            <person name="Dunlap C."/>
        </authorList>
    </citation>
    <scope>NUCLEOTIDE SEQUENCE [LARGE SCALE GENOMIC DNA]</scope>
    <source>
        <strain evidence="1 2">JCM 15716</strain>
    </source>
</reference>
<organism evidence="1 2">
    <name type="scientific">Brevibacillus fluminis</name>
    <dbReference type="NCBI Taxonomy" id="511487"/>
    <lineage>
        <taxon>Bacteria</taxon>
        <taxon>Bacillati</taxon>
        <taxon>Bacillota</taxon>
        <taxon>Bacilli</taxon>
        <taxon>Bacillales</taxon>
        <taxon>Paenibacillaceae</taxon>
        <taxon>Brevibacillus</taxon>
    </lineage>
</organism>
<dbReference type="AlphaFoldDB" id="A0A3M8DTA1"/>
<dbReference type="Proteomes" id="UP000271031">
    <property type="component" value="Unassembled WGS sequence"/>
</dbReference>
<evidence type="ECO:0008006" key="3">
    <source>
        <dbReference type="Google" id="ProtNLM"/>
    </source>
</evidence>
<evidence type="ECO:0000313" key="2">
    <source>
        <dbReference type="Proteomes" id="UP000271031"/>
    </source>
</evidence>
<keyword evidence="2" id="KW-1185">Reference proteome</keyword>
<accession>A0A3M8DTA1</accession>
<sequence>MDVKEMITAITRELLAQMAQEQKLASPKVLYLFCDSTAHEPFLDQFITLKNHGICHDLLFLDGETSSWLGMHRIECGGAGKLIAIDEYAPAPLEVPSEYDAIIVPEIDLDNAARVASGMKGTVKAEIVLAALVTGKPVFVGEDAPGIKRTDRRTLQTVSLPPAYQALFARHLSAMRELGVQLRPQRQLAEDAIAWFRKQELLPATEQRQPGQAGEPQEEPEFAGRLLTAEWLRANLTSTTSSLVIKKGAIVSPLAADMLREKGIALQFISKG</sequence>
<comment type="caution">
    <text evidence="1">The sequence shown here is derived from an EMBL/GenBank/DDBJ whole genome shotgun (WGS) entry which is preliminary data.</text>
</comment>
<gene>
    <name evidence="1" type="ORF">EDM56_08275</name>
</gene>
<proteinExistence type="predicted"/>
<evidence type="ECO:0000313" key="1">
    <source>
        <dbReference type="EMBL" id="RNB90729.1"/>
    </source>
</evidence>
<dbReference type="OrthoDB" id="2827920at2"/>
<protein>
    <recommendedName>
        <fullName evidence="3">Ethanolamine utilization protein</fullName>
    </recommendedName>
</protein>